<accession>A0A0U2UK38</accession>
<evidence type="ECO:0000313" key="2">
    <source>
        <dbReference type="Proteomes" id="UP000061660"/>
    </source>
</evidence>
<keyword evidence="2" id="KW-1185">Reference proteome</keyword>
<reference evidence="1 2" key="2">
    <citation type="journal article" date="2016" name="Genome Announc.">
        <title>Complete Genome Sequences of Two Interactive Moderate Thermophiles, Paenibacillus napthalenovorans 32O-Y and Paenibacillus sp. 32O-W.</title>
        <authorList>
            <person name="Butler R.R.III."/>
            <person name="Wang J."/>
            <person name="Stark B.C."/>
            <person name="Pombert J.F."/>
        </authorList>
    </citation>
    <scope>NUCLEOTIDE SEQUENCE [LARGE SCALE GENOMIC DNA]</scope>
    <source>
        <strain evidence="1 2">32O-Y</strain>
    </source>
</reference>
<reference evidence="2" key="1">
    <citation type="submission" date="2015-12" db="EMBL/GenBank/DDBJ databases">
        <title>Complete genome sequences of two moderately thermophilic Paenibacillus species.</title>
        <authorList>
            <person name="Butler R.III."/>
            <person name="Wang J."/>
            <person name="Stark B.C."/>
            <person name="Pombert J.-F."/>
        </authorList>
    </citation>
    <scope>NUCLEOTIDE SEQUENCE [LARGE SCALE GENOMIC DNA]</scope>
    <source>
        <strain evidence="2">32O-Y</strain>
    </source>
</reference>
<proteinExistence type="predicted"/>
<evidence type="ECO:0000313" key="1">
    <source>
        <dbReference type="EMBL" id="ALS22305.1"/>
    </source>
</evidence>
<dbReference type="RefSeq" id="WP_062408609.1">
    <property type="nucleotide sequence ID" value="NZ_CP013652.1"/>
</dbReference>
<dbReference type="PATRIC" id="fig|162209.4.peg.2046"/>
<dbReference type="AlphaFoldDB" id="A0A0U2UK38"/>
<dbReference type="OrthoDB" id="1904631at2"/>
<gene>
    <name evidence="1" type="ORF">IJ22_19310</name>
</gene>
<dbReference type="EMBL" id="CP013652">
    <property type="protein sequence ID" value="ALS22305.1"/>
    <property type="molecule type" value="Genomic_DNA"/>
</dbReference>
<sequence length="161" mass="19076">MATSYELIFKKFIKKLKNDENFFNYKNLTDEEVEEMINDHLNSLLDRSVSFIYKFGNPDINLYDRNDELQEFNVDLVNQEIDLLSDLMYFSYFEEQKNKVTAFELTFRSSELNVFSPSNERRTVLNMISDLENSSVDAIQNYLSRDRITWNYKSIYGSGSS</sequence>
<protein>
    <submittedName>
        <fullName evidence="1">Uncharacterized protein</fullName>
    </submittedName>
</protein>
<dbReference type="KEGG" id="pnp:IJ22_19310"/>
<dbReference type="Proteomes" id="UP000061660">
    <property type="component" value="Chromosome"/>
</dbReference>
<organism evidence="1 2">
    <name type="scientific">Paenibacillus naphthalenovorans</name>
    <dbReference type="NCBI Taxonomy" id="162209"/>
    <lineage>
        <taxon>Bacteria</taxon>
        <taxon>Bacillati</taxon>
        <taxon>Bacillota</taxon>
        <taxon>Bacilli</taxon>
        <taxon>Bacillales</taxon>
        <taxon>Paenibacillaceae</taxon>
        <taxon>Paenibacillus</taxon>
    </lineage>
</organism>
<name>A0A0U2UK38_9BACL</name>
<dbReference type="STRING" id="162209.IJ22_19310"/>